<evidence type="ECO:0000313" key="3">
    <source>
        <dbReference type="EMBL" id="KAL2812177.1"/>
    </source>
</evidence>
<name>A0ABR4H9U7_9EURO</name>
<accession>A0ABR4H9U7</accession>
<dbReference type="PROSITE" id="PS50158">
    <property type="entry name" value="ZF_CCHC"/>
    <property type="match status" value="1"/>
</dbReference>
<keyword evidence="1" id="KW-0862">Zinc</keyword>
<comment type="caution">
    <text evidence="3">The sequence shown here is derived from an EMBL/GenBank/DDBJ whole genome shotgun (WGS) entry which is preliminary data.</text>
</comment>
<evidence type="ECO:0000256" key="1">
    <source>
        <dbReference type="PROSITE-ProRule" id="PRU00047"/>
    </source>
</evidence>
<protein>
    <submittedName>
        <fullName evidence="3">Pfs domain protein</fullName>
    </submittedName>
</protein>
<dbReference type="InterPro" id="IPR053137">
    <property type="entry name" value="NLR-like"/>
</dbReference>
<keyword evidence="1" id="KW-0863">Zinc-finger</keyword>
<evidence type="ECO:0000259" key="2">
    <source>
        <dbReference type="PROSITE" id="PS50158"/>
    </source>
</evidence>
<dbReference type="InterPro" id="IPR001878">
    <property type="entry name" value="Znf_CCHC"/>
</dbReference>
<dbReference type="PANTHER" id="PTHR46082">
    <property type="entry name" value="ATP/GTP-BINDING PROTEIN-RELATED"/>
    <property type="match status" value="1"/>
</dbReference>
<dbReference type="PANTHER" id="PTHR46082:SF11">
    <property type="entry name" value="AAA+ ATPASE DOMAIN-CONTAINING PROTEIN-RELATED"/>
    <property type="match status" value="1"/>
</dbReference>
<dbReference type="Gene3D" id="3.40.50.1580">
    <property type="entry name" value="Nucleoside phosphorylase domain"/>
    <property type="match status" value="1"/>
</dbReference>
<dbReference type="Proteomes" id="UP001610334">
    <property type="component" value="Unassembled WGS sequence"/>
</dbReference>
<organism evidence="3 4">
    <name type="scientific">Aspergillus granulosus</name>
    <dbReference type="NCBI Taxonomy" id="176169"/>
    <lineage>
        <taxon>Eukaryota</taxon>
        <taxon>Fungi</taxon>
        <taxon>Dikarya</taxon>
        <taxon>Ascomycota</taxon>
        <taxon>Pezizomycotina</taxon>
        <taxon>Eurotiomycetes</taxon>
        <taxon>Eurotiomycetidae</taxon>
        <taxon>Eurotiales</taxon>
        <taxon>Aspergillaceae</taxon>
        <taxon>Aspergillus</taxon>
        <taxon>Aspergillus subgen. Nidulantes</taxon>
    </lineage>
</organism>
<dbReference type="SUPFAM" id="SSF53167">
    <property type="entry name" value="Purine and uridine phosphorylases"/>
    <property type="match status" value="1"/>
</dbReference>
<keyword evidence="4" id="KW-1185">Reference proteome</keyword>
<keyword evidence="1" id="KW-0479">Metal-binding</keyword>
<evidence type="ECO:0000313" key="4">
    <source>
        <dbReference type="Proteomes" id="UP001610334"/>
    </source>
</evidence>
<gene>
    <name evidence="3" type="ORF">BJX63DRAFT_397186</name>
</gene>
<proteinExistence type="predicted"/>
<dbReference type="InterPro" id="IPR035994">
    <property type="entry name" value="Nucleoside_phosphorylase_sf"/>
</dbReference>
<sequence>MASNISLSHDSYTVGWICALPLEMAAARAMLDEVHKDLPMQPNDDNAYLLGRVGKHNVVVACLPSGVYGITSAAMVAARLSSSFRSIRFGLMVGIGGGVPKEGVDIRLGDIVISEPTGSYGGVVHYDHGKVLTGGEFERKGMLNHPPRCLLTAVSKLKAYHMIHESQVAAFLAEMNQKLSPSRAVRFARPVQEDHLFLSDYKHIDTSTKSCNACDTTQIIPRRPRDDYDPVIHYGLIASGSQLVADSQRRDDLGREMDVRCIETEAAGLMNSHQFLVIRGICDYADSHKNDEWQGYAAAAAAAYAKELLLMVSVEETKQARAQMEPQYSPRGIQDIGYRSLGWRNDSRFGSVTDSESEYGDQQWANVIRARMRNNECFNCGRDSHVEDDCRIPCGRCKGLQPST</sequence>
<feature type="domain" description="CCHC-type" evidence="2">
    <location>
        <begin position="377"/>
        <end position="391"/>
    </location>
</feature>
<reference evidence="3 4" key="1">
    <citation type="submission" date="2024-07" db="EMBL/GenBank/DDBJ databases">
        <title>Section-level genome sequencing and comparative genomics of Aspergillus sections Usti and Cavernicolus.</title>
        <authorList>
            <consortium name="Lawrence Berkeley National Laboratory"/>
            <person name="Nybo J.L."/>
            <person name="Vesth T.C."/>
            <person name="Theobald S."/>
            <person name="Frisvad J.C."/>
            <person name="Larsen T.O."/>
            <person name="Kjaerboelling I."/>
            <person name="Rothschild-Mancinelli K."/>
            <person name="Lyhne E.K."/>
            <person name="Kogle M.E."/>
            <person name="Barry K."/>
            <person name="Clum A."/>
            <person name="Na H."/>
            <person name="Ledsgaard L."/>
            <person name="Lin J."/>
            <person name="Lipzen A."/>
            <person name="Kuo A."/>
            <person name="Riley R."/>
            <person name="Mondo S."/>
            <person name="Labutti K."/>
            <person name="Haridas S."/>
            <person name="Pangalinan J."/>
            <person name="Salamov A.A."/>
            <person name="Simmons B.A."/>
            <person name="Magnuson J.K."/>
            <person name="Chen J."/>
            <person name="Drula E."/>
            <person name="Henrissat B."/>
            <person name="Wiebenga A."/>
            <person name="Lubbers R.J."/>
            <person name="Gomes A.C."/>
            <person name="Makela M.R."/>
            <person name="Stajich J."/>
            <person name="Grigoriev I.V."/>
            <person name="Mortensen U.H."/>
            <person name="De Vries R.P."/>
            <person name="Baker S.E."/>
            <person name="Andersen M.R."/>
        </authorList>
    </citation>
    <scope>NUCLEOTIDE SEQUENCE [LARGE SCALE GENOMIC DNA]</scope>
    <source>
        <strain evidence="3 4">CBS 588.65</strain>
    </source>
</reference>
<dbReference type="EMBL" id="JBFXLT010000050">
    <property type="protein sequence ID" value="KAL2812177.1"/>
    <property type="molecule type" value="Genomic_DNA"/>
</dbReference>